<reference evidence="9 10" key="1">
    <citation type="submission" date="2019-10" db="EMBL/GenBank/DDBJ databases">
        <title>Alkaliphilus serpentinus sp. nov. and Alkaliphilus pronyensis sp. nov., two novel anaerobic alkaliphilic species isolated from the serpentinized-hosted hydrothermal field of the Prony Bay (New Caledonia).</title>
        <authorList>
            <person name="Postec A."/>
        </authorList>
    </citation>
    <scope>NUCLEOTIDE SEQUENCE [LARGE SCALE GENOMIC DNA]</scope>
    <source>
        <strain evidence="9 10">LacV</strain>
    </source>
</reference>
<keyword evidence="5 9" id="KW-0808">Transferase</keyword>
<dbReference type="GO" id="GO:0030788">
    <property type="term" value="F:precorrin-2 C20-methyltransferase activity"/>
    <property type="evidence" value="ECO:0007669"/>
    <property type="project" value="UniProtKB-EC"/>
</dbReference>
<keyword evidence="3" id="KW-0169">Cobalamin biosynthesis</keyword>
<dbReference type="NCBIfam" id="TIGR01467">
    <property type="entry name" value="cobI_cbiL"/>
    <property type="match status" value="1"/>
</dbReference>
<evidence type="ECO:0000256" key="6">
    <source>
        <dbReference type="ARBA" id="ARBA00022691"/>
    </source>
</evidence>
<dbReference type="PANTHER" id="PTHR43467">
    <property type="entry name" value="COBALT-PRECORRIN-2 C(20)-METHYLTRANSFERASE"/>
    <property type="match status" value="1"/>
</dbReference>
<dbReference type="Gene3D" id="3.40.1010.10">
    <property type="entry name" value="Cobalt-precorrin-4 Transmethylase, Domain 1"/>
    <property type="match status" value="1"/>
</dbReference>
<evidence type="ECO:0000256" key="1">
    <source>
        <dbReference type="ARBA" id="ARBA00004953"/>
    </source>
</evidence>
<accession>A0A6I0FA69</accession>
<evidence type="ECO:0000256" key="2">
    <source>
        <dbReference type="ARBA" id="ARBA00005879"/>
    </source>
</evidence>
<proteinExistence type="inferred from homology"/>
<dbReference type="EC" id="2.1.1.130" evidence="9"/>
<evidence type="ECO:0000256" key="4">
    <source>
        <dbReference type="ARBA" id="ARBA00022603"/>
    </source>
</evidence>
<keyword evidence="4 9" id="KW-0489">Methyltransferase</keyword>
<dbReference type="Proteomes" id="UP000432715">
    <property type="component" value="Unassembled WGS sequence"/>
</dbReference>
<dbReference type="InterPro" id="IPR012382">
    <property type="entry name" value="CobI/CbiL"/>
</dbReference>
<dbReference type="Gene3D" id="3.30.950.10">
    <property type="entry name" value="Methyltransferase, Cobalt-precorrin-4 Transmethylase, Domain 2"/>
    <property type="match status" value="1"/>
</dbReference>
<dbReference type="InterPro" id="IPR014776">
    <property type="entry name" value="4pyrrole_Mease_sub2"/>
</dbReference>
<dbReference type="SUPFAM" id="SSF53790">
    <property type="entry name" value="Tetrapyrrole methylase"/>
    <property type="match status" value="1"/>
</dbReference>
<dbReference type="PIRSF" id="PIRSF036427">
    <property type="entry name" value="Precrrn-2_mtase"/>
    <property type="match status" value="1"/>
</dbReference>
<evidence type="ECO:0000313" key="9">
    <source>
        <dbReference type="EMBL" id="KAB3539055.1"/>
    </source>
</evidence>
<dbReference type="Pfam" id="PF00590">
    <property type="entry name" value="TP_methylase"/>
    <property type="match status" value="1"/>
</dbReference>
<dbReference type="GO" id="GO:0032259">
    <property type="term" value="P:methylation"/>
    <property type="evidence" value="ECO:0007669"/>
    <property type="project" value="UniProtKB-KW"/>
</dbReference>
<feature type="domain" description="Tetrapyrrole methylase" evidence="8">
    <location>
        <begin position="3"/>
        <end position="208"/>
    </location>
</feature>
<dbReference type="UniPathway" id="UPA00148"/>
<dbReference type="InterPro" id="IPR035996">
    <property type="entry name" value="4pyrrol_Methylase_sf"/>
</dbReference>
<evidence type="ECO:0000256" key="3">
    <source>
        <dbReference type="ARBA" id="ARBA00022573"/>
    </source>
</evidence>
<evidence type="ECO:0000256" key="7">
    <source>
        <dbReference type="PIRNR" id="PIRNR036427"/>
    </source>
</evidence>
<comment type="similarity">
    <text evidence="2 7">Belongs to the precorrin methyltransferase family.</text>
</comment>
<dbReference type="InterPro" id="IPR000878">
    <property type="entry name" value="4pyrrol_Mease"/>
</dbReference>
<comment type="caution">
    <text evidence="9">The sequence shown here is derived from an EMBL/GenBank/DDBJ whole genome shotgun (WGS) entry which is preliminary data.</text>
</comment>
<keyword evidence="10" id="KW-1185">Reference proteome</keyword>
<dbReference type="CDD" id="cd11645">
    <property type="entry name" value="Precorrin_2_C20_MT"/>
    <property type="match status" value="1"/>
</dbReference>
<keyword evidence="6" id="KW-0949">S-adenosyl-L-methionine</keyword>
<dbReference type="GO" id="GO:0009236">
    <property type="term" value="P:cobalamin biosynthetic process"/>
    <property type="evidence" value="ECO:0007669"/>
    <property type="project" value="UniProtKB-UniRule"/>
</dbReference>
<dbReference type="InterPro" id="IPR006364">
    <property type="entry name" value="CobI/CbiL/CobIJ_dom"/>
</dbReference>
<dbReference type="OrthoDB" id="9804789at2"/>
<dbReference type="EMBL" id="WBZC01000003">
    <property type="protein sequence ID" value="KAB3539055.1"/>
    <property type="molecule type" value="Genomic_DNA"/>
</dbReference>
<sequence length="233" mass="26338">MGKFYGIGVGPGDPELITIKAIKAIQNVDIIICPEAKKDKGSIALKIAKQHIKEDAQILYLTFPMIHNKEVLKEQWKKNSTIIKNELEKGKNIGFITLGDPMVFSTYIYLLRHLKEEAIEIETIPGITAFCAVASRVNVPLSVGEETLGILPLMKDCGNLEKILEDYDNVVIMKASHDSPKMADILEKKGYKDKFVFVSKCSTNEEEISYDIERLRKEKVHYLSTIIVKRNKL</sequence>
<dbReference type="AlphaFoldDB" id="A0A6I0FA69"/>
<dbReference type="RefSeq" id="WP_151859734.1">
    <property type="nucleotide sequence ID" value="NZ_WBZC01000003.1"/>
</dbReference>
<evidence type="ECO:0000313" key="10">
    <source>
        <dbReference type="Proteomes" id="UP000432715"/>
    </source>
</evidence>
<name>A0A6I0FA69_9FIRM</name>
<evidence type="ECO:0000259" key="8">
    <source>
        <dbReference type="Pfam" id="PF00590"/>
    </source>
</evidence>
<protein>
    <submittedName>
        <fullName evidence="9">Precorrin-2 C(20)-methyltransferase</fullName>
        <ecNumber evidence="9">2.1.1.130</ecNumber>
    </submittedName>
</protein>
<gene>
    <name evidence="9" type="primary">cobI</name>
    <name evidence="9" type="ORF">F8154_01085</name>
</gene>
<dbReference type="PANTHER" id="PTHR43467:SF2">
    <property type="entry name" value="COBALT-PRECORRIN-2 C(20)-METHYLTRANSFERASE"/>
    <property type="match status" value="1"/>
</dbReference>
<evidence type="ECO:0000256" key="5">
    <source>
        <dbReference type="ARBA" id="ARBA00022679"/>
    </source>
</evidence>
<organism evidence="9 10">
    <name type="scientific">Alkaliphilus pronyensis</name>
    <dbReference type="NCBI Taxonomy" id="1482732"/>
    <lineage>
        <taxon>Bacteria</taxon>
        <taxon>Bacillati</taxon>
        <taxon>Bacillota</taxon>
        <taxon>Clostridia</taxon>
        <taxon>Peptostreptococcales</taxon>
        <taxon>Natronincolaceae</taxon>
        <taxon>Alkaliphilus</taxon>
    </lineage>
</organism>
<dbReference type="InterPro" id="IPR014777">
    <property type="entry name" value="4pyrrole_Mease_sub1"/>
</dbReference>
<comment type="pathway">
    <text evidence="1">Cofactor biosynthesis; adenosylcobalamin biosynthesis.</text>
</comment>